<feature type="region of interest" description="Disordered" evidence="1">
    <location>
        <begin position="97"/>
        <end position="119"/>
    </location>
</feature>
<dbReference type="EMBL" id="JARBHB010000006">
    <property type="protein sequence ID" value="KAJ8880741.1"/>
    <property type="molecule type" value="Genomic_DNA"/>
</dbReference>
<feature type="region of interest" description="Disordered" evidence="1">
    <location>
        <begin position="464"/>
        <end position="507"/>
    </location>
</feature>
<feature type="compositionally biased region" description="Low complexity" evidence="1">
    <location>
        <begin position="469"/>
        <end position="483"/>
    </location>
</feature>
<organism evidence="2 3">
    <name type="scientific">Dryococelus australis</name>
    <dbReference type="NCBI Taxonomy" id="614101"/>
    <lineage>
        <taxon>Eukaryota</taxon>
        <taxon>Metazoa</taxon>
        <taxon>Ecdysozoa</taxon>
        <taxon>Arthropoda</taxon>
        <taxon>Hexapoda</taxon>
        <taxon>Insecta</taxon>
        <taxon>Pterygota</taxon>
        <taxon>Neoptera</taxon>
        <taxon>Polyneoptera</taxon>
        <taxon>Phasmatodea</taxon>
        <taxon>Verophasmatodea</taxon>
        <taxon>Anareolatae</taxon>
        <taxon>Phasmatidae</taxon>
        <taxon>Eurycanthinae</taxon>
        <taxon>Dryococelus</taxon>
    </lineage>
</organism>
<accession>A0ABQ9H8W2</accession>
<proteinExistence type="predicted"/>
<keyword evidence="3" id="KW-1185">Reference proteome</keyword>
<feature type="compositionally biased region" description="Polar residues" evidence="1">
    <location>
        <begin position="486"/>
        <end position="506"/>
    </location>
</feature>
<dbReference type="Proteomes" id="UP001159363">
    <property type="component" value="Chromosome 5"/>
</dbReference>
<comment type="caution">
    <text evidence="2">The sequence shown here is derived from an EMBL/GenBank/DDBJ whole genome shotgun (WGS) entry which is preliminary data.</text>
</comment>
<evidence type="ECO:0000256" key="1">
    <source>
        <dbReference type="SAM" id="MobiDB-lite"/>
    </source>
</evidence>
<gene>
    <name evidence="2" type="ORF">PR048_017211</name>
</gene>
<evidence type="ECO:0000313" key="2">
    <source>
        <dbReference type="EMBL" id="KAJ8880741.1"/>
    </source>
</evidence>
<name>A0ABQ9H8W2_9NEOP</name>
<protein>
    <submittedName>
        <fullName evidence="2">Uncharacterized protein</fullName>
    </submittedName>
</protein>
<evidence type="ECO:0000313" key="3">
    <source>
        <dbReference type="Proteomes" id="UP001159363"/>
    </source>
</evidence>
<sequence length="572" mass="62634">MEYTAAADVVFVYGQANGNSREAAQYYCIGHPNSVLIETFDEGISGLGFPTLNTNTNNNRQRKFINKDRSSRSLCDLTPLVGRCLAAQRASENDWVCRETGSPEGKEGNKKTQGGMRARGKSRLYSRGGVLLQPAAAFRDRKNKKKYEGVELLPVISARTSPLFWQSSPFFVCAVDYRLAASKFEQMARELKLHVSKYKKYTSICLEQKQEKRRSGAAVRLLTSHLGEPGSILGWVAPGCSHAVIMPDDATSPRVFRGPPVSTALAFRRCSILIISPSSALKTSTLRAKQISPLIRPHRLSKSRSPGVFSTIDPRWCDCYPRRRVMWTAASMRLGVKKPSSLEWLGISRRSICEASIEKRALEELSQEGACTTATQSGRDVLWTRGLNLAGPLAASTGRREREIYSVARGAGRALDRPGAALRVFLPAPLTPSSWTPSREINTGADFPSFVYRDRLSRLNTAFLSPVGQTTPSPLSSPEQLPPDTRCSSPEPQWYSSRDYSPSTGEPRSIPGGVTWILARGLCGEQAGAALHSDGNPRGGRPCSSGAWVAQSLMASRIYWGRPNDQGGGCWG</sequence>
<reference evidence="2 3" key="1">
    <citation type="submission" date="2023-02" db="EMBL/GenBank/DDBJ databases">
        <title>LHISI_Scaffold_Assembly.</title>
        <authorList>
            <person name="Stuart O.P."/>
            <person name="Cleave R."/>
            <person name="Magrath M.J.L."/>
            <person name="Mikheyev A.S."/>
        </authorList>
    </citation>
    <scope>NUCLEOTIDE SEQUENCE [LARGE SCALE GENOMIC DNA]</scope>
    <source>
        <strain evidence="2">Daus_M_001</strain>
        <tissue evidence="2">Leg muscle</tissue>
    </source>
</reference>